<dbReference type="KEGG" id="pspw:BJG93_33655"/>
<keyword evidence="2" id="KW-1185">Reference proteome</keyword>
<dbReference type="AlphaFoldDB" id="A0A1I9YWB6"/>
<name>A0A1I9YWB6_9BURK</name>
<sequence>MLIAHCAKKSRPTFESLVIQEDIGPQQSMGMIGLSNGKDKRFYSFNLDNYASRERPVRRIDQLLDLPDQRRHFPPFDNLMGRLSIDQNT</sequence>
<geneLocation type="plasmid" evidence="1 2">
    <name>pl2WSM5005</name>
</geneLocation>
<protein>
    <submittedName>
        <fullName evidence="1">Uncharacterized protein</fullName>
    </submittedName>
</protein>
<proteinExistence type="predicted"/>
<dbReference type="Proteomes" id="UP000179860">
    <property type="component" value="Plasmid pl2WSM5005"/>
</dbReference>
<dbReference type="RefSeq" id="WP_027193645.1">
    <property type="nucleotide sequence ID" value="NZ_CP017565.2"/>
</dbReference>
<dbReference type="EMBL" id="CP017565">
    <property type="protein sequence ID" value="APA90509.2"/>
    <property type="molecule type" value="Genomic_DNA"/>
</dbReference>
<gene>
    <name evidence="1" type="ORF">BJG93_33655</name>
</gene>
<reference evidence="1" key="2">
    <citation type="submission" date="2021-06" db="EMBL/GenBank/DDBJ databases">
        <authorList>
            <person name="Rogers T.H."/>
            <person name="Ramsay J.P."/>
            <person name="Wang P."/>
            <person name="Terpolilli J."/>
        </authorList>
    </citation>
    <scope>NUCLEOTIDE SEQUENCE [LARGE SCALE GENOMIC DNA]</scope>
    <source>
        <strain evidence="1">WSM5005</strain>
        <plasmid evidence="1">pl2WSM5005</plasmid>
    </source>
</reference>
<dbReference type="OrthoDB" id="111180at2"/>
<evidence type="ECO:0000313" key="1">
    <source>
        <dbReference type="EMBL" id="APA90509.2"/>
    </source>
</evidence>
<accession>A0A1I9YWB6</accession>
<organism evidence="1 2">
    <name type="scientific">Paraburkholderia sprentiae WSM5005</name>
    <dbReference type="NCBI Taxonomy" id="754502"/>
    <lineage>
        <taxon>Bacteria</taxon>
        <taxon>Pseudomonadati</taxon>
        <taxon>Pseudomonadota</taxon>
        <taxon>Betaproteobacteria</taxon>
        <taxon>Burkholderiales</taxon>
        <taxon>Burkholderiaceae</taxon>
        <taxon>Paraburkholderia</taxon>
    </lineage>
</organism>
<reference evidence="1" key="1">
    <citation type="submission" date="2016-09" db="EMBL/GenBank/DDBJ databases">
        <title>The Complete Genome of Burkholderia sprentiae wsm5005.</title>
        <authorList>
            <person name="De Meyer S."/>
            <person name="Wang P."/>
            <person name="Terpolilli J."/>
        </authorList>
    </citation>
    <scope>NUCLEOTIDE SEQUENCE [LARGE SCALE GENOMIC DNA]</scope>
    <source>
        <strain evidence="1">WSM5005</strain>
        <plasmid evidence="1">pl2WSM5005</plasmid>
    </source>
</reference>
<evidence type="ECO:0000313" key="2">
    <source>
        <dbReference type="Proteomes" id="UP000179860"/>
    </source>
</evidence>
<keyword evidence="1" id="KW-0614">Plasmid</keyword>